<evidence type="ECO:0000313" key="1">
    <source>
        <dbReference type="EMBL" id="XAO35589.1"/>
    </source>
</evidence>
<dbReference type="EMBL" id="PP537962">
    <property type="protein sequence ID" value="XAO35589.1"/>
    <property type="molecule type" value="Genomic_DNA"/>
</dbReference>
<evidence type="ECO:0000313" key="2">
    <source>
        <dbReference type="Proteomes" id="UP001494874"/>
    </source>
</evidence>
<sequence length="107" mass="11493">MSNDRILYRNGDHVRTGIELDPSGSGHVPTGWKRVGDLSGLQAAVDIHVTEVKGVITTSDGRAREFRIGTDGVWQQWGGERADHGNTVDAIDAMTAALIEDGHLASE</sequence>
<keyword evidence="2" id="KW-1185">Reference proteome</keyword>
<dbReference type="Proteomes" id="UP001494874">
    <property type="component" value="Segment"/>
</dbReference>
<protein>
    <recommendedName>
        <fullName evidence="3">Head-to-tail stopper</fullName>
    </recommendedName>
</protein>
<reference evidence="1 2" key="1">
    <citation type="submission" date="2024-03" db="EMBL/GenBank/DDBJ databases">
        <authorList>
            <person name="Shriver K.J."/>
            <person name="Jarquin D.M."/>
            <person name="Bolanos-Abarca L."/>
            <person name="Cohen Z.M."/>
            <person name="Hayes E."/>
            <person name="Mustafa Y."/>
            <person name="Pacheco-Mendoza M."/>
            <person name="Broussard A.C."/>
            <person name="Fogarty M.P."/>
            <person name="Ko C."/>
            <person name="Russell D.A."/>
            <person name="Jacobs-Sera D."/>
            <person name="Hatfull G.F."/>
        </authorList>
    </citation>
    <scope>NUCLEOTIDE SEQUENCE [LARGE SCALE GENOMIC DNA]</scope>
</reference>
<evidence type="ECO:0008006" key="3">
    <source>
        <dbReference type="Google" id="ProtNLM"/>
    </source>
</evidence>
<accession>A0AAX4RBP7</accession>
<name>A0AAX4RBP7_9CAUD</name>
<proteinExistence type="predicted"/>
<gene>
    <name evidence="1" type="primary">155</name>
    <name evidence="1" type="ORF">SEA_MORGANA_155</name>
</gene>
<organism evidence="1 2">
    <name type="scientific">Gordonia phage Morgana</name>
    <dbReference type="NCBI Taxonomy" id="3137292"/>
    <lineage>
        <taxon>Viruses</taxon>
        <taxon>Duplodnaviria</taxon>
        <taxon>Heunggongvirae</taxon>
        <taxon>Uroviricota</taxon>
        <taxon>Caudoviricetes</taxon>
        <taxon>Kruegerviridae</taxon>
        <taxon>Cafassovirus</taxon>
        <taxon>Cafassovirus morgana</taxon>
    </lineage>
</organism>